<dbReference type="CDD" id="cd03713">
    <property type="entry name" value="EFG_mtEFG_C"/>
    <property type="match status" value="1"/>
</dbReference>
<keyword evidence="3 8" id="KW-0251">Elongation factor</keyword>
<name>A0A4R3I7Z9_9GAMM</name>
<dbReference type="FunFam" id="3.30.230.10:FF:000003">
    <property type="entry name" value="Elongation factor G"/>
    <property type="match status" value="1"/>
</dbReference>
<dbReference type="NCBIfam" id="NF009381">
    <property type="entry name" value="PRK12740.1-5"/>
    <property type="match status" value="1"/>
</dbReference>
<evidence type="ECO:0000256" key="3">
    <source>
        <dbReference type="ARBA" id="ARBA00022768"/>
    </source>
</evidence>
<keyword evidence="4" id="KW-0648">Protein biosynthesis</keyword>
<dbReference type="RefSeq" id="WP_132701517.1">
    <property type="nucleotide sequence ID" value="NZ_SLZR01000007.1"/>
</dbReference>
<sequence length="676" mass="74450">MPVRNIRNIAFAGQAGAGKTTLVERLLFQTNTIQQMGEIERGSTVCDYDTQSKQRQHSLNPTPVTFKYNQHRVNILDAPGMPDFIGRSISILPAVESVALVIDGVDGPGMVTERMFEIAGEREKCRLIIINKIDANDEDLATLLAELQAQFGAELLPINLPDKGGHDVVDCFFTPDYDAETLFSSVQDAHDALVDQVVEVDEELMELYLEQGQELSPQQLHDPFEKALRSAHLVPVCFVSARTGAGVDQLLKILTELMPTPLEGNPPLFMNHDQPVDVQPAEDGHVIAHVFKVEVDPFMGRLAMLRVHQGCITPESQLFVGESKKPFKVGHLFKLQGNERIEIERAVAGDICAIGKVDELVFDAVVHDSHDEDNFHLKSLDLPPPMFSMAVRPTRRGDEQKLSETLTKITAEDPSLTVSHRANLNETLLTGVGELHIQVAIDRMAEQFKLEVDVSEPSIDYRETITKPAEGHYRHKKQTGGAGQFGEVYLRIRPLARGEGFRFIDKVVGGAIPGSFIPAVEKGVRQIMAEGAIAGYAMQDIEVEVYDGKHHSVDSKEIAFVSAGRKAFLEAVKQAAPIILEPVVDVAVSFPSEAMGDISGDMVSHRGIICDTRMEGKNKTLLKCKAPLSEMGDYSQRLKSIASGEGSFTMGLSHFDSVPRETQQQLCKGYEVKELA</sequence>
<evidence type="ECO:0000256" key="2">
    <source>
        <dbReference type="ARBA" id="ARBA00022741"/>
    </source>
</evidence>
<dbReference type="InterPro" id="IPR035649">
    <property type="entry name" value="EFG_V"/>
</dbReference>
<organism evidence="8 9">
    <name type="scientific">Reinekea marinisedimentorum</name>
    <dbReference type="NCBI Taxonomy" id="230495"/>
    <lineage>
        <taxon>Bacteria</taxon>
        <taxon>Pseudomonadati</taxon>
        <taxon>Pseudomonadota</taxon>
        <taxon>Gammaproteobacteria</taxon>
        <taxon>Oceanospirillales</taxon>
        <taxon>Saccharospirillaceae</taxon>
        <taxon>Reinekea</taxon>
    </lineage>
</organism>
<dbReference type="InterPro" id="IPR053905">
    <property type="entry name" value="EF-G-like_DII"/>
</dbReference>
<evidence type="ECO:0000256" key="6">
    <source>
        <dbReference type="ARBA" id="ARBA00024731"/>
    </source>
</evidence>
<dbReference type="InterPro" id="IPR009000">
    <property type="entry name" value="Transl_B-barrel_sf"/>
</dbReference>
<evidence type="ECO:0000256" key="5">
    <source>
        <dbReference type="ARBA" id="ARBA00023134"/>
    </source>
</evidence>
<evidence type="ECO:0000256" key="4">
    <source>
        <dbReference type="ARBA" id="ARBA00022917"/>
    </source>
</evidence>
<protein>
    <recommendedName>
        <fullName evidence="1">Elongation factor G</fullName>
    </recommendedName>
</protein>
<dbReference type="FunFam" id="3.30.70.240:FF:000001">
    <property type="entry name" value="Elongation factor G"/>
    <property type="match status" value="1"/>
</dbReference>
<dbReference type="OrthoDB" id="9804431at2"/>
<dbReference type="Pfam" id="PF00009">
    <property type="entry name" value="GTP_EFTU"/>
    <property type="match status" value="1"/>
</dbReference>
<dbReference type="Pfam" id="PF14492">
    <property type="entry name" value="EFG_III"/>
    <property type="match status" value="1"/>
</dbReference>
<dbReference type="Pfam" id="PF22042">
    <property type="entry name" value="EF-G_D2"/>
    <property type="match status" value="1"/>
</dbReference>
<accession>A0A4R3I7Z9</accession>
<dbReference type="NCBIfam" id="TIGR00231">
    <property type="entry name" value="small_GTP"/>
    <property type="match status" value="1"/>
</dbReference>
<dbReference type="GO" id="GO:0097216">
    <property type="term" value="F:guanosine tetraphosphate binding"/>
    <property type="evidence" value="ECO:0007669"/>
    <property type="project" value="UniProtKB-ARBA"/>
</dbReference>
<dbReference type="InterPro" id="IPR009022">
    <property type="entry name" value="EFG_III"/>
</dbReference>
<keyword evidence="2" id="KW-0547">Nucleotide-binding</keyword>
<dbReference type="InterPro" id="IPR000640">
    <property type="entry name" value="EFG_V-like"/>
</dbReference>
<dbReference type="SMART" id="SM00838">
    <property type="entry name" value="EFG_C"/>
    <property type="match status" value="1"/>
</dbReference>
<dbReference type="CDD" id="cd04170">
    <property type="entry name" value="EF-G_bact"/>
    <property type="match status" value="1"/>
</dbReference>
<dbReference type="GO" id="GO:0003746">
    <property type="term" value="F:translation elongation factor activity"/>
    <property type="evidence" value="ECO:0007669"/>
    <property type="project" value="UniProtKB-KW"/>
</dbReference>
<proteinExistence type="predicted"/>
<dbReference type="SMART" id="SM00889">
    <property type="entry name" value="EFG_IV"/>
    <property type="match status" value="1"/>
</dbReference>
<dbReference type="InterPro" id="IPR005517">
    <property type="entry name" value="Transl_elong_EFG/EF2_IV"/>
</dbReference>
<dbReference type="EMBL" id="SLZR01000007">
    <property type="protein sequence ID" value="TCS41071.1"/>
    <property type="molecule type" value="Genomic_DNA"/>
</dbReference>
<dbReference type="Gene3D" id="2.40.30.10">
    <property type="entry name" value="Translation factors"/>
    <property type="match status" value="1"/>
</dbReference>
<dbReference type="AlphaFoldDB" id="A0A4R3I7Z9"/>
<evidence type="ECO:0000313" key="9">
    <source>
        <dbReference type="Proteomes" id="UP000295793"/>
    </source>
</evidence>
<keyword evidence="5" id="KW-0342">GTP-binding</keyword>
<dbReference type="Proteomes" id="UP000295793">
    <property type="component" value="Unassembled WGS sequence"/>
</dbReference>
<evidence type="ECO:0000313" key="8">
    <source>
        <dbReference type="EMBL" id="TCS41071.1"/>
    </source>
</evidence>
<dbReference type="PROSITE" id="PS51722">
    <property type="entry name" value="G_TR_2"/>
    <property type="match status" value="1"/>
</dbReference>
<dbReference type="InterPro" id="IPR020568">
    <property type="entry name" value="Ribosomal_Su5_D2-typ_SF"/>
</dbReference>
<dbReference type="InterPro" id="IPR000795">
    <property type="entry name" value="T_Tr_GTP-bd_dom"/>
</dbReference>
<dbReference type="InterPro" id="IPR035647">
    <property type="entry name" value="EFG_III/V"/>
</dbReference>
<dbReference type="GO" id="GO:0005525">
    <property type="term" value="F:GTP binding"/>
    <property type="evidence" value="ECO:0007669"/>
    <property type="project" value="UniProtKB-KW"/>
</dbReference>
<dbReference type="NCBIfam" id="NF009891">
    <property type="entry name" value="PRK13351.1-1"/>
    <property type="match status" value="1"/>
</dbReference>
<dbReference type="SUPFAM" id="SSF52540">
    <property type="entry name" value="P-loop containing nucleoside triphosphate hydrolases"/>
    <property type="match status" value="1"/>
</dbReference>
<dbReference type="SUPFAM" id="SSF50447">
    <property type="entry name" value="Translation proteins"/>
    <property type="match status" value="1"/>
</dbReference>
<dbReference type="InterPro" id="IPR005225">
    <property type="entry name" value="Small_GTP-bd"/>
</dbReference>
<dbReference type="InterPro" id="IPR027417">
    <property type="entry name" value="P-loop_NTPase"/>
</dbReference>
<dbReference type="GO" id="GO:0003924">
    <property type="term" value="F:GTPase activity"/>
    <property type="evidence" value="ECO:0007669"/>
    <property type="project" value="InterPro"/>
</dbReference>
<dbReference type="PANTHER" id="PTHR43261">
    <property type="entry name" value="TRANSLATION ELONGATION FACTOR G-RELATED"/>
    <property type="match status" value="1"/>
</dbReference>
<dbReference type="CDD" id="cd16262">
    <property type="entry name" value="EFG_III"/>
    <property type="match status" value="1"/>
</dbReference>
<dbReference type="Pfam" id="PF00679">
    <property type="entry name" value="EFG_C"/>
    <property type="match status" value="1"/>
</dbReference>
<dbReference type="InterPro" id="IPR047872">
    <property type="entry name" value="EFG_IV"/>
</dbReference>
<dbReference type="Gene3D" id="3.30.70.870">
    <property type="entry name" value="Elongation Factor G (Translational Gtpase), domain 3"/>
    <property type="match status" value="1"/>
</dbReference>
<gene>
    <name evidence="8" type="ORF">BCF53_10785</name>
</gene>
<comment type="caution">
    <text evidence="8">The sequence shown here is derived from an EMBL/GenBank/DDBJ whole genome shotgun (WGS) entry which is preliminary data.</text>
</comment>
<dbReference type="Gene3D" id="3.30.230.10">
    <property type="match status" value="1"/>
</dbReference>
<evidence type="ECO:0000259" key="7">
    <source>
        <dbReference type="PROSITE" id="PS51722"/>
    </source>
</evidence>
<keyword evidence="9" id="KW-1185">Reference proteome</keyword>
<dbReference type="SUPFAM" id="SSF54211">
    <property type="entry name" value="Ribosomal protein S5 domain 2-like"/>
    <property type="match status" value="1"/>
</dbReference>
<dbReference type="PANTHER" id="PTHR43261:SF6">
    <property type="entry name" value="ELONGATION FACTOR G-LIKE PROTEIN"/>
    <property type="match status" value="1"/>
</dbReference>
<dbReference type="Gene3D" id="3.40.50.300">
    <property type="entry name" value="P-loop containing nucleotide triphosphate hydrolases"/>
    <property type="match status" value="1"/>
</dbReference>
<reference evidence="8 9" key="1">
    <citation type="submission" date="2019-03" db="EMBL/GenBank/DDBJ databases">
        <title>Genomic Encyclopedia of Archaeal and Bacterial Type Strains, Phase II (KMG-II): from individual species to whole genera.</title>
        <authorList>
            <person name="Goeker M."/>
        </authorList>
    </citation>
    <scope>NUCLEOTIDE SEQUENCE [LARGE SCALE GENOMIC DNA]</scope>
    <source>
        <strain evidence="8 9">DSM 15388</strain>
    </source>
</reference>
<dbReference type="Pfam" id="PF03764">
    <property type="entry name" value="EFG_IV"/>
    <property type="match status" value="1"/>
</dbReference>
<feature type="domain" description="Tr-type G" evidence="7">
    <location>
        <begin position="4"/>
        <end position="262"/>
    </location>
</feature>
<dbReference type="Gene3D" id="3.30.70.240">
    <property type="match status" value="1"/>
</dbReference>
<dbReference type="InterPro" id="IPR041095">
    <property type="entry name" value="EFG_II"/>
</dbReference>
<dbReference type="GO" id="GO:0032790">
    <property type="term" value="P:ribosome disassembly"/>
    <property type="evidence" value="ECO:0007669"/>
    <property type="project" value="TreeGrafter"/>
</dbReference>
<dbReference type="InterPro" id="IPR014721">
    <property type="entry name" value="Ribsml_uS5_D2-typ_fold_subgr"/>
</dbReference>
<comment type="function">
    <text evidence="6">Catalyzes the GTP-dependent ribosomal translocation step during translation elongation. During this step, the ribosome changes from the pre-translocational (PRE) to the post-translocational (POST) state as the newly formed A-site-bound peptidyl-tRNA and P-site-bound deacylated tRNA move to the P and E sites, respectively. Catalyzes the coordinated movement of the two tRNA molecules, the mRNA and conformational changes in the ribosome.</text>
</comment>
<dbReference type="CDD" id="cd01434">
    <property type="entry name" value="EFG_mtEFG1_IV"/>
    <property type="match status" value="1"/>
</dbReference>
<dbReference type="SUPFAM" id="SSF54980">
    <property type="entry name" value="EF-G C-terminal domain-like"/>
    <property type="match status" value="2"/>
</dbReference>
<evidence type="ECO:0000256" key="1">
    <source>
        <dbReference type="ARBA" id="ARBA00017872"/>
    </source>
</evidence>